<evidence type="ECO:0000313" key="2">
    <source>
        <dbReference type="Proteomes" id="UP000077603"/>
    </source>
</evidence>
<evidence type="ECO:0000313" key="1">
    <source>
        <dbReference type="EMBL" id="ANF54008.1"/>
    </source>
</evidence>
<protein>
    <submittedName>
        <fullName evidence="1">Uncharacterized protein</fullName>
    </submittedName>
</protein>
<dbReference type="Proteomes" id="UP000077603">
    <property type="component" value="Chromosome"/>
</dbReference>
<dbReference type="KEGG" id="bne:DA69_04150"/>
<name>A0A172Y482_9CAUL</name>
<reference evidence="1 2" key="1">
    <citation type="journal article" date="2014" name="Genome Announc.">
        <title>Genome Sequence of a Promising Hydrogen-Producing Facultative Anaerobic Bacterium, Brevundimonas naejangsanensis Strain B1.</title>
        <authorList>
            <person name="Su H."/>
            <person name="Zhang T."/>
            <person name="Bao M."/>
            <person name="Jiang Y."/>
            <person name="Wang Y."/>
            <person name="Tan T."/>
        </authorList>
    </citation>
    <scope>NUCLEOTIDE SEQUENCE [LARGE SCALE GENOMIC DNA]</scope>
    <source>
        <strain evidence="1 2">B1</strain>
    </source>
</reference>
<proteinExistence type="predicted"/>
<sequence length="101" mass="10496">MIIIALSVALVLDASPNAETAAKLVRREIAAQDIQAASLVSVAVTLECTARASGKVVNCRVLGETHPGLGFSEAALALMKDATVKPGSADFQFARTIQFTP</sequence>
<dbReference type="AlphaFoldDB" id="A0A172Y482"/>
<accession>A0A172Y482</accession>
<gene>
    <name evidence="1" type="ORF">DA69_04150</name>
</gene>
<organism evidence="1 2">
    <name type="scientific">Brevundimonas naejangsanensis</name>
    <dbReference type="NCBI Taxonomy" id="588932"/>
    <lineage>
        <taxon>Bacteria</taxon>
        <taxon>Pseudomonadati</taxon>
        <taxon>Pseudomonadota</taxon>
        <taxon>Alphaproteobacteria</taxon>
        <taxon>Caulobacterales</taxon>
        <taxon>Caulobacteraceae</taxon>
        <taxon>Brevundimonas</taxon>
    </lineage>
</organism>
<dbReference type="RefSeq" id="WP_025977326.1">
    <property type="nucleotide sequence ID" value="NZ_CP015614.1"/>
</dbReference>
<dbReference type="EMBL" id="CP015614">
    <property type="protein sequence ID" value="ANF54008.1"/>
    <property type="molecule type" value="Genomic_DNA"/>
</dbReference>
<keyword evidence="2" id="KW-1185">Reference proteome</keyword>